<evidence type="ECO:0000313" key="2">
    <source>
        <dbReference type="EMBL" id="MFC5987158.1"/>
    </source>
</evidence>
<sequence>MNIVAWMIVACEVAFWIFIILGLAARYILKQEKLGLLLLALSPVVDLILLITTSVDLYRGAESTFAHGLAAVYIGVSIAFGKSMIAWADQRFKYYITKQGTPPVKRYGTEYAVHYFKGWIQHLIAYLIGAVLLGGLIWMIDDASRTEALSGIWQLWSIIVGIDLLISITYFIWPKKQKASI</sequence>
<accession>A0ABW1IQ27</accession>
<keyword evidence="1" id="KW-0472">Membrane</keyword>
<dbReference type="EMBL" id="JBHSQV010000153">
    <property type="protein sequence ID" value="MFC5987158.1"/>
    <property type="molecule type" value="Genomic_DNA"/>
</dbReference>
<keyword evidence="3" id="KW-1185">Reference proteome</keyword>
<feature type="transmembrane region" description="Helical" evidence="1">
    <location>
        <begin position="6"/>
        <end position="29"/>
    </location>
</feature>
<keyword evidence="1" id="KW-0812">Transmembrane</keyword>
<feature type="transmembrane region" description="Helical" evidence="1">
    <location>
        <begin position="152"/>
        <end position="173"/>
    </location>
</feature>
<gene>
    <name evidence="2" type="ORF">ACFPXP_12155</name>
</gene>
<protein>
    <recommendedName>
        <fullName evidence="4">Membrane protein YmcC</fullName>
    </recommendedName>
</protein>
<dbReference type="RefSeq" id="WP_379894493.1">
    <property type="nucleotide sequence ID" value="NZ_CBCSCT010000052.1"/>
</dbReference>
<feature type="transmembrane region" description="Helical" evidence="1">
    <location>
        <begin position="36"/>
        <end position="58"/>
    </location>
</feature>
<keyword evidence="1" id="KW-1133">Transmembrane helix</keyword>
<proteinExistence type="predicted"/>
<feature type="transmembrane region" description="Helical" evidence="1">
    <location>
        <begin position="64"/>
        <end position="88"/>
    </location>
</feature>
<evidence type="ECO:0000256" key="1">
    <source>
        <dbReference type="SAM" id="Phobius"/>
    </source>
</evidence>
<organism evidence="2 3">
    <name type="scientific">Marinicrinis lubricantis</name>
    <dbReference type="NCBI Taxonomy" id="2086470"/>
    <lineage>
        <taxon>Bacteria</taxon>
        <taxon>Bacillati</taxon>
        <taxon>Bacillota</taxon>
        <taxon>Bacilli</taxon>
        <taxon>Bacillales</taxon>
        <taxon>Paenibacillaceae</taxon>
    </lineage>
</organism>
<feature type="transmembrane region" description="Helical" evidence="1">
    <location>
        <begin position="123"/>
        <end position="140"/>
    </location>
</feature>
<evidence type="ECO:0000313" key="3">
    <source>
        <dbReference type="Proteomes" id="UP001596250"/>
    </source>
</evidence>
<reference evidence="3" key="1">
    <citation type="journal article" date="2019" name="Int. J. Syst. Evol. Microbiol.">
        <title>The Global Catalogue of Microorganisms (GCM) 10K type strain sequencing project: providing services to taxonomists for standard genome sequencing and annotation.</title>
        <authorList>
            <consortium name="The Broad Institute Genomics Platform"/>
            <consortium name="The Broad Institute Genome Sequencing Center for Infectious Disease"/>
            <person name="Wu L."/>
            <person name="Ma J."/>
        </authorList>
    </citation>
    <scope>NUCLEOTIDE SEQUENCE [LARGE SCALE GENOMIC DNA]</scope>
    <source>
        <strain evidence="3">CCM 8749</strain>
    </source>
</reference>
<dbReference type="Proteomes" id="UP001596250">
    <property type="component" value="Unassembled WGS sequence"/>
</dbReference>
<comment type="caution">
    <text evidence="2">The sequence shown here is derived from an EMBL/GenBank/DDBJ whole genome shotgun (WGS) entry which is preliminary data.</text>
</comment>
<evidence type="ECO:0008006" key="4">
    <source>
        <dbReference type="Google" id="ProtNLM"/>
    </source>
</evidence>
<name>A0ABW1IQ27_9BACL</name>